<dbReference type="Proteomes" id="UP001158576">
    <property type="component" value="Chromosome 2"/>
</dbReference>
<feature type="compositionally biased region" description="Basic residues" evidence="1">
    <location>
        <begin position="552"/>
        <end position="566"/>
    </location>
</feature>
<dbReference type="SUPFAM" id="SSF46934">
    <property type="entry name" value="UBA-like"/>
    <property type="match status" value="1"/>
</dbReference>
<dbReference type="InterPro" id="IPR003892">
    <property type="entry name" value="CUE"/>
</dbReference>
<evidence type="ECO:0000313" key="4">
    <source>
        <dbReference type="Proteomes" id="UP001158576"/>
    </source>
</evidence>
<evidence type="ECO:0000313" key="3">
    <source>
        <dbReference type="EMBL" id="CAG5114177.1"/>
    </source>
</evidence>
<organism evidence="3 4">
    <name type="scientific">Oikopleura dioica</name>
    <name type="common">Tunicate</name>
    <dbReference type="NCBI Taxonomy" id="34765"/>
    <lineage>
        <taxon>Eukaryota</taxon>
        <taxon>Metazoa</taxon>
        <taxon>Chordata</taxon>
        <taxon>Tunicata</taxon>
        <taxon>Appendicularia</taxon>
        <taxon>Copelata</taxon>
        <taxon>Oikopleuridae</taxon>
        <taxon>Oikopleura</taxon>
    </lineage>
</organism>
<dbReference type="InterPro" id="IPR041800">
    <property type="entry name" value="ASCC2_CUE"/>
</dbReference>
<dbReference type="EMBL" id="OU015567">
    <property type="protein sequence ID" value="CAG5114177.1"/>
    <property type="molecule type" value="Genomic_DNA"/>
</dbReference>
<reference evidence="3 4" key="1">
    <citation type="submission" date="2021-04" db="EMBL/GenBank/DDBJ databases">
        <authorList>
            <person name="Bliznina A."/>
        </authorList>
    </citation>
    <scope>NUCLEOTIDE SEQUENCE [LARGE SCALE GENOMIC DNA]</scope>
</reference>
<feature type="compositionally biased region" description="Basic and acidic residues" evidence="1">
    <location>
        <begin position="532"/>
        <end position="549"/>
    </location>
</feature>
<dbReference type="Gene3D" id="1.10.8.10">
    <property type="entry name" value="DNA helicase RuvA subunit, C-terminal domain"/>
    <property type="match status" value="1"/>
</dbReference>
<dbReference type="InterPro" id="IPR052586">
    <property type="entry name" value="ASCC2"/>
</dbReference>
<evidence type="ECO:0000256" key="1">
    <source>
        <dbReference type="SAM" id="MobiDB-lite"/>
    </source>
</evidence>
<dbReference type="CDD" id="cd14364">
    <property type="entry name" value="CUE_ASCC2"/>
    <property type="match status" value="1"/>
</dbReference>
<name>A0ABN7TD49_OIKDI</name>
<evidence type="ECO:0000259" key="2">
    <source>
        <dbReference type="PROSITE" id="PS51140"/>
    </source>
</evidence>
<dbReference type="PANTHER" id="PTHR21494:SF0">
    <property type="entry name" value="ACTIVATING SIGNAL COINTEGRATOR 1 COMPLEX SUBUNIT 2"/>
    <property type="match status" value="1"/>
</dbReference>
<dbReference type="SMART" id="SM00546">
    <property type="entry name" value="CUE"/>
    <property type="match status" value="1"/>
</dbReference>
<keyword evidence="4" id="KW-1185">Reference proteome</keyword>
<feature type="compositionally biased region" description="Basic and acidic residues" evidence="1">
    <location>
        <begin position="513"/>
        <end position="523"/>
    </location>
</feature>
<feature type="region of interest" description="Disordered" evidence="1">
    <location>
        <begin position="466"/>
        <end position="573"/>
    </location>
</feature>
<protein>
    <submittedName>
        <fullName evidence="3">Oidioi.mRNA.OKI2018_I69.chr2.g8244.t1.cds</fullName>
    </submittedName>
</protein>
<proteinExistence type="predicted"/>
<dbReference type="InterPro" id="IPR009060">
    <property type="entry name" value="UBA-like_sf"/>
</dbReference>
<gene>
    <name evidence="3" type="ORF">OKIOD_LOCUS17009</name>
</gene>
<dbReference type="Pfam" id="PF02845">
    <property type="entry name" value="CUE"/>
    <property type="match status" value="1"/>
</dbReference>
<sequence>MDRVPRVYNDAVLAKLDVLADELERFSTAGAIAFWSNIVHSKPCQKCLVSCAENLPRLYEMKFIVDEYRESIKKLSIVLRNIFMRVVSQKEIEDTASLDLSSFLDLYVISDLASNFGHIPSFKKGLTILVSRTKNLPAKIYDYEVMASSALNDVIERFEVVDKLNTKGLVDLYSSGLDIICSLHSLSIADPRIAELLAEPFDDPESKKSDFSCILFSLKFTQTVFTSRFLKEKIYEEDAEVFLLLCHALLSHKVFLCDLKEYLSLLDIMLKMKSAFPKTVKDDQVKWFMEDAKEASKAPKVKMSAEASQIREIYPDLGSEFISKLLAYYKNNVQEVMIALLEENLPPQLASLDRTAETKVEPEKPKLVIPGLYHKKAKTKRVDHAKEEEERQYIRKIAMNYQYTEDVEIVEVAEDETGAKYQTSKEYGDEYDDTYDDAIELGEKVEYDVVKPADLAIDSDLQKNSNHQNLIKRKAKGRVQDEAESNSSDSRPQSRSDRVSAPVSASAYYKQVWQEKHKNEKEPGGPPPPKGKLTEDATDLQKRQKDVNKARVGNHNRKKMAMKKQSRGMTSNE</sequence>
<accession>A0ABN7TD49</accession>
<feature type="domain" description="CUE" evidence="2">
    <location>
        <begin position="302"/>
        <end position="345"/>
    </location>
</feature>
<dbReference type="PROSITE" id="PS51140">
    <property type="entry name" value="CUE"/>
    <property type="match status" value="1"/>
</dbReference>
<dbReference type="PANTHER" id="PTHR21494">
    <property type="entry name" value="ACTIVATING SIGNAL COINTEGRATOR 1 COMPLEX SUBUNIT 2 ASC-1 COMPLEX SUBUNIT P100"/>
    <property type="match status" value="1"/>
</dbReference>